<dbReference type="Proteomes" id="UP001432059">
    <property type="component" value="Chromosome"/>
</dbReference>
<evidence type="ECO:0000313" key="2">
    <source>
        <dbReference type="Proteomes" id="UP001432059"/>
    </source>
</evidence>
<dbReference type="SUPFAM" id="SSF55961">
    <property type="entry name" value="Bet v1-like"/>
    <property type="match status" value="1"/>
</dbReference>
<dbReference type="KEGG" id="bpor:BPO_0159"/>
<reference evidence="1" key="1">
    <citation type="submission" date="2023-10" db="EMBL/GenBank/DDBJ databases">
        <title>Characterization and whole genome sequencing of a novel strain of Bergeyella porcorum QD2021 isolated from pig.</title>
        <authorList>
            <person name="Liu G."/>
            <person name="Chen C."/>
            <person name="Han X."/>
        </authorList>
    </citation>
    <scope>NUCLEOTIDE SEQUENCE</scope>
    <source>
        <strain evidence="1">QD2021</strain>
    </source>
</reference>
<proteinExistence type="predicted"/>
<name>A0AAU0EYM4_9FLAO</name>
<protein>
    <submittedName>
        <fullName evidence="1">Polyketide cyclase</fullName>
    </submittedName>
</protein>
<sequence>MRWIKFIILLGILALGGYAASMYFVEESKSFTIEKEINYPMEKVYPQFNNFQSFTRWNQYFKESKSLVINYFQPYEGQGASITFNDANSEIKGEMYIRYENPYKTLRYQLFEKDNENPYLIDVKFKVVSPTKTKITWFVHTPKQPWMKRSANLWAESIFVERLDKSITNLSNLLSNKVDKDALLTSIKYDSLMVEETEGQLLLGVNVSTANKGDLLIKNIVMNHNKVFNYVTSDLGKQEDEIGFPTMLTEATNYKDKEVSYFYGIPLSKRIGISDNNFSFKTINATKQYVIYYKGNYKNRVSAIQELLQKAKKDTMRFGELQQIFIEPPLENGEVNVKFALPVFE</sequence>
<accession>A0AAU0EYM4</accession>
<dbReference type="AlphaFoldDB" id="A0AAU0EYM4"/>
<dbReference type="EMBL" id="CP136426">
    <property type="protein sequence ID" value="WOC50806.1"/>
    <property type="molecule type" value="Genomic_DNA"/>
</dbReference>
<gene>
    <name evidence="1" type="ORF">BPO_0159</name>
</gene>
<keyword evidence="2" id="KW-1185">Reference proteome</keyword>
<evidence type="ECO:0000313" key="1">
    <source>
        <dbReference type="EMBL" id="WOC50806.1"/>
    </source>
</evidence>
<organism evidence="1 2">
    <name type="scientific">Bergeyella porcorum</name>
    <dbReference type="NCBI Taxonomy" id="1735111"/>
    <lineage>
        <taxon>Bacteria</taxon>
        <taxon>Pseudomonadati</taxon>
        <taxon>Bacteroidota</taxon>
        <taxon>Flavobacteriia</taxon>
        <taxon>Flavobacteriales</taxon>
        <taxon>Weeksellaceae</taxon>
        <taxon>Bergeyella</taxon>
    </lineage>
</organism>